<evidence type="ECO:0000313" key="2">
    <source>
        <dbReference type="EMBL" id="EKC43453.1"/>
    </source>
</evidence>
<keyword evidence="2" id="KW-0808">Transferase</keyword>
<dbReference type="AlphaFoldDB" id="K1RCM1"/>
<reference evidence="2" key="1">
    <citation type="journal article" date="2013" name="Environ. Microbiol.">
        <title>Microbiota from the distal guts of lean and obese adolescents exhibit partial functional redundancy besides clear differences in community structure.</title>
        <authorList>
            <person name="Ferrer M."/>
            <person name="Ruiz A."/>
            <person name="Lanza F."/>
            <person name="Haange S.B."/>
            <person name="Oberbach A."/>
            <person name="Till H."/>
            <person name="Bargiela R."/>
            <person name="Campoy C."/>
            <person name="Segura M.T."/>
            <person name="Richter M."/>
            <person name="von Bergen M."/>
            <person name="Seifert J."/>
            <person name="Suarez A."/>
        </authorList>
    </citation>
    <scope>NUCLEOTIDE SEQUENCE</scope>
</reference>
<feature type="non-terminal residue" evidence="2">
    <location>
        <position position="1"/>
    </location>
</feature>
<organism evidence="2">
    <name type="scientific">human gut metagenome</name>
    <dbReference type="NCBI Taxonomy" id="408170"/>
    <lineage>
        <taxon>unclassified sequences</taxon>
        <taxon>metagenomes</taxon>
        <taxon>organismal metagenomes</taxon>
    </lineage>
</organism>
<feature type="transmembrane region" description="Helical" evidence="1">
    <location>
        <begin position="145"/>
        <end position="164"/>
    </location>
</feature>
<accession>K1RCM1</accession>
<dbReference type="EMBL" id="AJWY01014544">
    <property type="protein sequence ID" value="EKC43453.1"/>
    <property type="molecule type" value="Genomic_DNA"/>
</dbReference>
<protein>
    <submittedName>
        <fullName evidence="2">Glycosyltransferase, group 2 family protein</fullName>
    </submittedName>
</protein>
<gene>
    <name evidence="2" type="ORF">LEA_21136</name>
</gene>
<feature type="transmembrane region" description="Helical" evidence="1">
    <location>
        <begin position="113"/>
        <end position="133"/>
    </location>
</feature>
<feature type="transmembrane region" description="Helical" evidence="1">
    <location>
        <begin position="84"/>
        <end position="106"/>
    </location>
</feature>
<sequence length="178" mass="20579">YEEMPEDTLLDDFMLSLRIAMKQYTIAYCDTAYALESGSADMKEEEKEKVRIAAGGLQSVYRLKELLNPLRYGILSFQYVSHRVLRWSVTPVALFLLFPLNILLVVCSESLPVYFLFLLLQSAFYLGGVYGSLLSAKSVKNKFLYIPYYFLFMNINVIKGFFYLKRHAGGTWEKSRRA</sequence>
<keyword evidence="1" id="KW-0812">Transmembrane</keyword>
<keyword evidence="1" id="KW-1133">Transmembrane helix</keyword>
<name>K1RCM1_9ZZZZ</name>
<proteinExistence type="predicted"/>
<comment type="caution">
    <text evidence="2">The sequence shown here is derived from an EMBL/GenBank/DDBJ whole genome shotgun (WGS) entry which is preliminary data.</text>
</comment>
<keyword evidence="1" id="KW-0472">Membrane</keyword>
<dbReference type="GO" id="GO:0016740">
    <property type="term" value="F:transferase activity"/>
    <property type="evidence" value="ECO:0007669"/>
    <property type="project" value="UniProtKB-KW"/>
</dbReference>
<evidence type="ECO:0000256" key="1">
    <source>
        <dbReference type="SAM" id="Phobius"/>
    </source>
</evidence>